<keyword evidence="5 9" id="KW-0812">Transmembrane</keyword>
<feature type="transmembrane region" description="Helical" evidence="9">
    <location>
        <begin position="31"/>
        <end position="54"/>
    </location>
</feature>
<dbReference type="AlphaFoldDB" id="A0A0M6XRA1"/>
<evidence type="ECO:0000256" key="1">
    <source>
        <dbReference type="ARBA" id="ARBA00004236"/>
    </source>
</evidence>
<dbReference type="GO" id="GO:0005886">
    <property type="term" value="C:plasma membrane"/>
    <property type="evidence" value="ECO:0007669"/>
    <property type="project" value="UniProtKB-SubCell"/>
</dbReference>
<evidence type="ECO:0000256" key="3">
    <source>
        <dbReference type="ARBA" id="ARBA00022475"/>
    </source>
</evidence>
<organism evidence="11 12">
    <name type="scientific">Jannaschia rubra</name>
    <dbReference type="NCBI Taxonomy" id="282197"/>
    <lineage>
        <taxon>Bacteria</taxon>
        <taxon>Pseudomonadati</taxon>
        <taxon>Pseudomonadota</taxon>
        <taxon>Alphaproteobacteria</taxon>
        <taxon>Rhodobacterales</taxon>
        <taxon>Roseobacteraceae</taxon>
        <taxon>Jannaschia</taxon>
    </lineage>
</organism>
<comment type="similarity">
    <text evidence="2">Belongs to the bacterial sugar transferase family.</text>
</comment>
<proteinExistence type="inferred from homology"/>
<dbReference type="Pfam" id="PF02397">
    <property type="entry name" value="Bac_transf"/>
    <property type="match status" value="1"/>
</dbReference>
<feature type="domain" description="Bacterial sugar transferase" evidence="10">
    <location>
        <begin position="26"/>
        <end position="218"/>
    </location>
</feature>
<evidence type="ECO:0000259" key="10">
    <source>
        <dbReference type="Pfam" id="PF02397"/>
    </source>
</evidence>
<dbReference type="PANTHER" id="PTHR30576:SF4">
    <property type="entry name" value="UNDECAPRENYL-PHOSPHATE GALACTOSE PHOSPHOTRANSFERASE"/>
    <property type="match status" value="1"/>
</dbReference>
<reference evidence="11 12" key="1">
    <citation type="submission" date="2015-07" db="EMBL/GenBank/DDBJ databases">
        <authorList>
            <person name="Noorani M."/>
        </authorList>
    </citation>
    <scope>NUCLEOTIDE SEQUENCE [LARGE SCALE GENOMIC DNA]</scope>
    <source>
        <strain evidence="11 12">CECT 5088</strain>
    </source>
</reference>
<evidence type="ECO:0000313" key="11">
    <source>
        <dbReference type="EMBL" id="CTQ32695.1"/>
    </source>
</evidence>
<comment type="subcellular location">
    <subcellularLocation>
        <location evidence="1">Cell membrane</location>
    </subcellularLocation>
</comment>
<accession>A0A0M6XRA1</accession>
<dbReference type="OrthoDB" id="9808602at2"/>
<evidence type="ECO:0000313" key="12">
    <source>
        <dbReference type="Proteomes" id="UP000048908"/>
    </source>
</evidence>
<keyword evidence="12" id="KW-1185">Reference proteome</keyword>
<evidence type="ECO:0000256" key="5">
    <source>
        <dbReference type="ARBA" id="ARBA00022692"/>
    </source>
</evidence>
<dbReference type="EC" id="2.7.8.36" evidence="11"/>
<dbReference type="GO" id="GO:0000271">
    <property type="term" value="P:polysaccharide biosynthetic process"/>
    <property type="evidence" value="ECO:0007669"/>
    <property type="project" value="UniProtKB-KW"/>
</dbReference>
<keyword evidence="4 11" id="KW-0808">Transferase</keyword>
<evidence type="ECO:0000256" key="2">
    <source>
        <dbReference type="ARBA" id="ARBA00006464"/>
    </source>
</evidence>
<evidence type="ECO:0000256" key="4">
    <source>
        <dbReference type="ARBA" id="ARBA00022679"/>
    </source>
</evidence>
<dbReference type="STRING" id="282197.SAMN04488517_101630"/>
<dbReference type="PANTHER" id="PTHR30576">
    <property type="entry name" value="COLANIC BIOSYNTHESIS UDP-GLUCOSE LIPID CARRIER TRANSFERASE"/>
    <property type="match status" value="1"/>
</dbReference>
<keyword evidence="7 9" id="KW-0472">Membrane</keyword>
<name>A0A0M6XRA1_9RHOB</name>
<dbReference type="EMBL" id="CXPG01000014">
    <property type="protein sequence ID" value="CTQ32695.1"/>
    <property type="molecule type" value="Genomic_DNA"/>
</dbReference>
<evidence type="ECO:0000256" key="6">
    <source>
        <dbReference type="ARBA" id="ARBA00022989"/>
    </source>
</evidence>
<sequence length="226" mass="24967">MIDISKAGAEAVSAIPVTSPGKRAVKRSIDVFVASALLILLAPLMALIAMLIAWRDGGGVVYAHQRIGRDGIPFGCLKFRTMVRDADVQLARLLRDDPDAREEWAESQKLRNDPRILKGIGHVLRATSLDELPQLWNVLTGQMSLVGPRPVVEDELRRYGPARSLYLSVRPGLTGPWQIGARSDGTYDARVREDSDYVRNWTLSQDLAIIMRTALIVLRGRAPGAY</sequence>
<evidence type="ECO:0000256" key="7">
    <source>
        <dbReference type="ARBA" id="ARBA00023136"/>
    </source>
</evidence>
<gene>
    <name evidence="11" type="primary">pglC_1</name>
    <name evidence="11" type="ORF">JAN5088_01467</name>
</gene>
<keyword evidence="8" id="KW-0270">Exopolysaccharide synthesis</keyword>
<keyword evidence="3" id="KW-1003">Cell membrane</keyword>
<evidence type="ECO:0000256" key="9">
    <source>
        <dbReference type="SAM" id="Phobius"/>
    </source>
</evidence>
<dbReference type="RefSeq" id="WP_055682130.1">
    <property type="nucleotide sequence ID" value="NZ_CANMUL010000004.1"/>
</dbReference>
<evidence type="ECO:0000256" key="8">
    <source>
        <dbReference type="ARBA" id="ARBA00023169"/>
    </source>
</evidence>
<keyword evidence="6 9" id="KW-1133">Transmembrane helix</keyword>
<dbReference type="Proteomes" id="UP000048908">
    <property type="component" value="Unassembled WGS sequence"/>
</dbReference>
<dbReference type="GO" id="GO:0102334">
    <property type="term" value="F:N,N'-diacetylbacilliosaminyl-1-phosphate transferase activity"/>
    <property type="evidence" value="ECO:0007669"/>
    <property type="project" value="UniProtKB-EC"/>
</dbReference>
<dbReference type="InterPro" id="IPR003362">
    <property type="entry name" value="Bact_transf"/>
</dbReference>
<protein>
    <submittedName>
        <fullName evidence="11">Undecaprenyl phosphate N,N'-diacetylbacillosamine 1-phosphate transferase</fullName>
        <ecNumber evidence="11">2.7.8.36</ecNumber>
    </submittedName>
</protein>